<keyword evidence="6 13" id="KW-1133">Transmembrane helix</keyword>
<feature type="transmembrane region" description="Helical" evidence="13">
    <location>
        <begin position="7"/>
        <end position="30"/>
    </location>
</feature>
<keyword evidence="4 13" id="KW-0812">Transmembrane</keyword>
<reference evidence="14 15" key="1">
    <citation type="journal article" date="2021" name="Nat. Commun.">
        <title>Incipient diploidization of the medicinal plant Perilla within 10,000 years.</title>
        <authorList>
            <person name="Zhang Y."/>
            <person name="Shen Q."/>
            <person name="Leng L."/>
            <person name="Zhang D."/>
            <person name="Chen S."/>
            <person name="Shi Y."/>
            <person name="Ning Z."/>
            <person name="Chen S."/>
        </authorList>
    </citation>
    <scope>NUCLEOTIDE SEQUENCE [LARGE SCALE GENOMIC DNA]</scope>
    <source>
        <strain evidence="15">cv. PC099</strain>
    </source>
</reference>
<dbReference type="InterPro" id="IPR050665">
    <property type="entry name" value="Cytochrome_P450_Monooxygen"/>
</dbReference>
<keyword evidence="15" id="KW-1185">Reference proteome</keyword>
<evidence type="ECO:0000256" key="2">
    <source>
        <dbReference type="ARBA" id="ARBA00010617"/>
    </source>
</evidence>
<keyword evidence="9 12" id="KW-0503">Monooxygenase</keyword>
<dbReference type="Pfam" id="PF00067">
    <property type="entry name" value="p450"/>
    <property type="match status" value="1"/>
</dbReference>
<dbReference type="GO" id="GO:0016705">
    <property type="term" value="F:oxidoreductase activity, acting on paired donors, with incorporation or reduction of molecular oxygen"/>
    <property type="evidence" value="ECO:0007669"/>
    <property type="project" value="InterPro"/>
</dbReference>
<dbReference type="Proteomes" id="UP001190926">
    <property type="component" value="Unassembled WGS sequence"/>
</dbReference>
<name>A0AAD4PBY5_PERFH</name>
<dbReference type="PANTHER" id="PTHR24282:SF255">
    <property type="entry name" value="CYTOCHROME P450 72A11-RELATED"/>
    <property type="match status" value="1"/>
</dbReference>
<feature type="binding site" description="axial binding residue" evidence="11">
    <location>
        <position position="463"/>
    </location>
    <ligand>
        <name>heme</name>
        <dbReference type="ChEBI" id="CHEBI:30413"/>
    </ligand>
    <ligandPart>
        <name>Fe</name>
        <dbReference type="ChEBI" id="CHEBI:18248"/>
    </ligandPart>
</feature>
<dbReference type="GO" id="GO:0009820">
    <property type="term" value="P:alkaloid metabolic process"/>
    <property type="evidence" value="ECO:0007669"/>
    <property type="project" value="UniProtKB-ARBA"/>
</dbReference>
<dbReference type="PROSITE" id="PS00086">
    <property type="entry name" value="CYTOCHROME_P450"/>
    <property type="match status" value="1"/>
</dbReference>
<evidence type="ECO:0000256" key="13">
    <source>
        <dbReference type="SAM" id="Phobius"/>
    </source>
</evidence>
<dbReference type="Gene3D" id="1.10.630.10">
    <property type="entry name" value="Cytochrome P450"/>
    <property type="match status" value="1"/>
</dbReference>
<dbReference type="AlphaFoldDB" id="A0AAD4PBY5"/>
<dbReference type="EMBL" id="SDAM02000057">
    <property type="protein sequence ID" value="KAH6833530.1"/>
    <property type="molecule type" value="Genomic_DNA"/>
</dbReference>
<comment type="cofactor">
    <cofactor evidence="11">
        <name>heme</name>
        <dbReference type="ChEBI" id="CHEBI:30413"/>
    </cofactor>
</comment>
<keyword evidence="7 12" id="KW-0560">Oxidoreductase</keyword>
<evidence type="ECO:0000256" key="4">
    <source>
        <dbReference type="ARBA" id="ARBA00022692"/>
    </source>
</evidence>
<dbReference type="FunFam" id="1.10.630.10:FF:000029">
    <property type="entry name" value="Cytochrome P450 734A1"/>
    <property type="match status" value="1"/>
</dbReference>
<dbReference type="SUPFAM" id="SSF48264">
    <property type="entry name" value="Cytochrome P450"/>
    <property type="match status" value="1"/>
</dbReference>
<dbReference type="GO" id="GO:0016020">
    <property type="term" value="C:membrane"/>
    <property type="evidence" value="ECO:0007669"/>
    <property type="project" value="UniProtKB-SubCell"/>
</dbReference>
<evidence type="ECO:0000256" key="8">
    <source>
        <dbReference type="ARBA" id="ARBA00023004"/>
    </source>
</evidence>
<sequence>MDVFTHCSLAISCSIIVLIYAWKFLNWIWIRPKKLEKLLRQQGFNGNSYTLLYGDFTEINATAKESKSKAINLSNDIVARANPIYYKAIQKYGEKCFVWLGPKPAVVILDPEIIREIMSKNYVFQKPSSSFTRLVAGGLPSLDTDKWAKHRKLINPAFHAEKLKHMVPSFYLSCAEMLSKWDKIVPSDGCCELDVWPYLQTMTSDVISRTAFGSSYEEGTKIFQLQTERAHRFMEANTSLDIPGYRFLPTKFNRRMKETAKEIESTLLGIINKRVTAMEEEASMNDQDLLGLLLDSNFNEIKQHGNVSGMSMKEVIEECKIFYFAGQETSAALLVWTMILLSKHRDWQARARDEVLKVFGGEKPDYQGLNHLKIVSLIFHEVLRLYPPVVEISRTVAEEMVVGEVSLPAGVQLIIPTTQLHHNCKFWGEDAKEFKPERFGEGVSKATQGQLTYFPFGWGPRICIGQNFAMMEAKMAMAMILQRYSFDLSPSYSHAPHIVITLQPQHGAHLFLTKL</sequence>
<evidence type="ECO:0000256" key="7">
    <source>
        <dbReference type="ARBA" id="ARBA00023002"/>
    </source>
</evidence>
<keyword evidence="8 11" id="KW-0408">Iron</keyword>
<accession>A0AAD4PBY5</accession>
<comment type="caution">
    <text evidence="14">The sequence shown here is derived from an EMBL/GenBank/DDBJ whole genome shotgun (WGS) entry which is preliminary data.</text>
</comment>
<comment type="subcellular location">
    <subcellularLocation>
        <location evidence="1">Membrane</location>
        <topology evidence="1">Single-pass membrane protein</topology>
    </subcellularLocation>
</comment>
<dbReference type="PRINTS" id="PR00463">
    <property type="entry name" value="EP450I"/>
</dbReference>
<keyword evidence="5 11" id="KW-0479">Metal-binding</keyword>
<evidence type="ECO:0000256" key="1">
    <source>
        <dbReference type="ARBA" id="ARBA00004167"/>
    </source>
</evidence>
<dbReference type="GO" id="GO:0020037">
    <property type="term" value="F:heme binding"/>
    <property type="evidence" value="ECO:0007669"/>
    <property type="project" value="InterPro"/>
</dbReference>
<evidence type="ECO:0000313" key="15">
    <source>
        <dbReference type="Proteomes" id="UP001190926"/>
    </source>
</evidence>
<evidence type="ECO:0000256" key="3">
    <source>
        <dbReference type="ARBA" id="ARBA00022617"/>
    </source>
</evidence>
<evidence type="ECO:0000313" key="14">
    <source>
        <dbReference type="EMBL" id="KAH6833530.1"/>
    </source>
</evidence>
<dbReference type="InterPro" id="IPR017972">
    <property type="entry name" value="Cyt_P450_CS"/>
</dbReference>
<evidence type="ECO:0000256" key="12">
    <source>
        <dbReference type="RuleBase" id="RU000461"/>
    </source>
</evidence>
<dbReference type="GO" id="GO:0009753">
    <property type="term" value="P:response to jasmonic acid"/>
    <property type="evidence" value="ECO:0007669"/>
    <property type="project" value="UniProtKB-ARBA"/>
</dbReference>
<evidence type="ECO:0000256" key="11">
    <source>
        <dbReference type="PIRSR" id="PIRSR602401-1"/>
    </source>
</evidence>
<dbReference type="InterPro" id="IPR036396">
    <property type="entry name" value="Cyt_P450_sf"/>
</dbReference>
<protein>
    <submittedName>
        <fullName evidence="14">Cytochrome P450</fullName>
    </submittedName>
</protein>
<evidence type="ECO:0000256" key="9">
    <source>
        <dbReference type="ARBA" id="ARBA00023033"/>
    </source>
</evidence>
<dbReference type="PANTHER" id="PTHR24282">
    <property type="entry name" value="CYTOCHROME P450 FAMILY MEMBER"/>
    <property type="match status" value="1"/>
</dbReference>
<evidence type="ECO:0000256" key="5">
    <source>
        <dbReference type="ARBA" id="ARBA00022723"/>
    </source>
</evidence>
<organism evidence="14 15">
    <name type="scientific">Perilla frutescens var. hirtella</name>
    <name type="common">Perilla citriodora</name>
    <name type="synonym">Perilla setoyensis</name>
    <dbReference type="NCBI Taxonomy" id="608512"/>
    <lineage>
        <taxon>Eukaryota</taxon>
        <taxon>Viridiplantae</taxon>
        <taxon>Streptophyta</taxon>
        <taxon>Embryophyta</taxon>
        <taxon>Tracheophyta</taxon>
        <taxon>Spermatophyta</taxon>
        <taxon>Magnoliopsida</taxon>
        <taxon>eudicotyledons</taxon>
        <taxon>Gunneridae</taxon>
        <taxon>Pentapetalae</taxon>
        <taxon>asterids</taxon>
        <taxon>lamiids</taxon>
        <taxon>Lamiales</taxon>
        <taxon>Lamiaceae</taxon>
        <taxon>Nepetoideae</taxon>
        <taxon>Elsholtzieae</taxon>
        <taxon>Perilla</taxon>
    </lineage>
</organism>
<comment type="similarity">
    <text evidence="2 12">Belongs to the cytochrome P450 family.</text>
</comment>
<proteinExistence type="inferred from homology"/>
<dbReference type="PRINTS" id="PR00385">
    <property type="entry name" value="P450"/>
</dbReference>
<gene>
    <name evidence="14" type="ORF">C2S53_004909</name>
</gene>
<dbReference type="InterPro" id="IPR001128">
    <property type="entry name" value="Cyt_P450"/>
</dbReference>
<dbReference type="GO" id="GO:0004497">
    <property type="term" value="F:monooxygenase activity"/>
    <property type="evidence" value="ECO:0007669"/>
    <property type="project" value="UniProtKB-KW"/>
</dbReference>
<dbReference type="InterPro" id="IPR002401">
    <property type="entry name" value="Cyt_P450_E_grp-I"/>
</dbReference>
<evidence type="ECO:0000256" key="10">
    <source>
        <dbReference type="ARBA" id="ARBA00023136"/>
    </source>
</evidence>
<keyword evidence="3 11" id="KW-0349">Heme</keyword>
<dbReference type="GO" id="GO:0005506">
    <property type="term" value="F:iron ion binding"/>
    <property type="evidence" value="ECO:0007669"/>
    <property type="project" value="InterPro"/>
</dbReference>
<keyword evidence="10 13" id="KW-0472">Membrane</keyword>
<evidence type="ECO:0000256" key="6">
    <source>
        <dbReference type="ARBA" id="ARBA00022989"/>
    </source>
</evidence>